<comment type="caution">
    <text evidence="3">The sequence shown here is derived from an EMBL/GenBank/DDBJ whole genome shotgun (WGS) entry which is preliminary data.</text>
</comment>
<dbReference type="Proteomes" id="UP000555728">
    <property type="component" value="Unassembled WGS sequence"/>
</dbReference>
<dbReference type="AlphaFoldDB" id="A0A7W6S2S5"/>
<keyword evidence="1" id="KW-0175">Coiled coil</keyword>
<evidence type="ECO:0000313" key="3">
    <source>
        <dbReference type="EMBL" id="MBB4287840.1"/>
    </source>
</evidence>
<keyword evidence="4" id="KW-1185">Reference proteome</keyword>
<gene>
    <name evidence="3" type="ORF">GGD88_003598</name>
</gene>
<keyword evidence="2" id="KW-0812">Transmembrane</keyword>
<evidence type="ECO:0000256" key="1">
    <source>
        <dbReference type="SAM" id="Coils"/>
    </source>
</evidence>
<reference evidence="3 4" key="1">
    <citation type="submission" date="2020-08" db="EMBL/GenBank/DDBJ databases">
        <title>Genome sequencing of Purple Non-Sulfur Bacteria from various extreme environments.</title>
        <authorList>
            <person name="Mayer M."/>
        </authorList>
    </citation>
    <scope>NUCLEOTIDE SEQUENCE [LARGE SCALE GENOMIC DNA]</scope>
    <source>
        <strain evidence="3 4">JA135</strain>
    </source>
</reference>
<feature type="coiled-coil region" evidence="1">
    <location>
        <begin position="85"/>
        <end position="113"/>
    </location>
</feature>
<evidence type="ECO:0000256" key="2">
    <source>
        <dbReference type="SAM" id="Phobius"/>
    </source>
</evidence>
<feature type="transmembrane region" description="Helical" evidence="2">
    <location>
        <begin position="36"/>
        <end position="53"/>
    </location>
</feature>
<organism evidence="3 4">
    <name type="scientific">Roseospira goensis</name>
    <dbReference type="NCBI Taxonomy" id="391922"/>
    <lineage>
        <taxon>Bacteria</taxon>
        <taxon>Pseudomonadati</taxon>
        <taxon>Pseudomonadota</taxon>
        <taxon>Alphaproteobacteria</taxon>
        <taxon>Rhodospirillales</taxon>
        <taxon>Rhodospirillaceae</taxon>
        <taxon>Roseospira</taxon>
    </lineage>
</organism>
<protein>
    <submittedName>
        <fullName evidence="3">Uncharacterized protein</fullName>
    </submittedName>
</protein>
<evidence type="ECO:0000313" key="4">
    <source>
        <dbReference type="Proteomes" id="UP000555728"/>
    </source>
</evidence>
<name>A0A7W6S2S5_9PROT</name>
<proteinExistence type="predicted"/>
<keyword evidence="2" id="KW-1133">Transmembrane helix</keyword>
<keyword evidence="2" id="KW-0472">Membrane</keyword>
<dbReference type="EMBL" id="JACIGI010000056">
    <property type="protein sequence ID" value="MBB4287840.1"/>
    <property type="molecule type" value="Genomic_DNA"/>
</dbReference>
<dbReference type="RefSeq" id="WP_184437987.1">
    <property type="nucleotide sequence ID" value="NZ_JACIGI010000056.1"/>
</dbReference>
<sequence length="213" mass="23865">MWNTLEIVALTIAAFGLVNAVIPIKYIGFSKRRDGVFVFVGFLVMAFAAGSLGDDARARKSGWESAADQRQAQAAGIETPQEWEAQRAAREAAEAQRRREQKAREDAEKAAADAKCLADLQCAGDKYAVDASINCAPLIERYARFELEWTNSWIEPKFSQFMWNSKSQGIIAYFGDKLKFQNGFGAWQNVAYKCIFDTRSSKVIEVTVWEGRL</sequence>
<accession>A0A7W6S2S5</accession>